<dbReference type="Gene3D" id="1.10.357.10">
    <property type="entry name" value="Tetracycline Repressor, domain 2"/>
    <property type="match status" value="1"/>
</dbReference>
<evidence type="ECO:0000313" key="4">
    <source>
        <dbReference type="EMBL" id="SFI71693.1"/>
    </source>
</evidence>
<dbReference type="InterPro" id="IPR050109">
    <property type="entry name" value="HTH-type_TetR-like_transc_reg"/>
</dbReference>
<dbReference type="EMBL" id="FOQG01000012">
    <property type="protein sequence ID" value="SFI71693.1"/>
    <property type="molecule type" value="Genomic_DNA"/>
</dbReference>
<evidence type="ECO:0000256" key="2">
    <source>
        <dbReference type="PROSITE-ProRule" id="PRU00335"/>
    </source>
</evidence>
<dbReference type="GO" id="GO:0003700">
    <property type="term" value="F:DNA-binding transcription factor activity"/>
    <property type="evidence" value="ECO:0007669"/>
    <property type="project" value="TreeGrafter"/>
</dbReference>
<reference evidence="4 5" key="1">
    <citation type="submission" date="2016-10" db="EMBL/GenBank/DDBJ databases">
        <authorList>
            <person name="de Groot N.N."/>
        </authorList>
    </citation>
    <scope>NUCLEOTIDE SEQUENCE [LARGE SCALE GENOMIC DNA]</scope>
    <source>
        <strain evidence="4 5">CGMCC 1.11156</strain>
    </source>
</reference>
<protein>
    <submittedName>
        <fullName evidence="4">Transcriptional regulator, TetR family</fullName>
    </submittedName>
</protein>
<feature type="DNA-binding region" description="H-T-H motif" evidence="2">
    <location>
        <begin position="42"/>
        <end position="61"/>
    </location>
</feature>
<keyword evidence="5" id="KW-1185">Reference proteome</keyword>
<dbReference type="InterPro" id="IPR001647">
    <property type="entry name" value="HTH_TetR"/>
</dbReference>
<dbReference type="STRING" id="1005945.SAMN05216561_11238"/>
<dbReference type="RefSeq" id="WP_091114949.1">
    <property type="nucleotide sequence ID" value="NZ_BKAF01000014.1"/>
</dbReference>
<name>A0A1I3KGW5_9ACTN</name>
<dbReference type="PROSITE" id="PS50977">
    <property type="entry name" value="HTH_TETR_2"/>
    <property type="match status" value="1"/>
</dbReference>
<dbReference type="SUPFAM" id="SSF46689">
    <property type="entry name" value="Homeodomain-like"/>
    <property type="match status" value="1"/>
</dbReference>
<dbReference type="GO" id="GO:0000976">
    <property type="term" value="F:transcription cis-regulatory region binding"/>
    <property type="evidence" value="ECO:0007669"/>
    <property type="project" value="TreeGrafter"/>
</dbReference>
<feature type="domain" description="HTH tetR-type" evidence="3">
    <location>
        <begin position="18"/>
        <end position="79"/>
    </location>
</feature>
<gene>
    <name evidence="4" type="ORF">SAMN05216561_11238</name>
</gene>
<dbReference type="PANTHER" id="PTHR30055:SF226">
    <property type="entry name" value="HTH-TYPE TRANSCRIPTIONAL REGULATOR PKSA"/>
    <property type="match status" value="1"/>
</dbReference>
<accession>A0A1I3KGW5</accession>
<sequence length="242" mass="26675">MASARVDGRQARWDRHNQQRRQQILDAAIAVVETAEPGAEFHVQQIADEAGLNRTVVYRHFSDRADLDRAIQAEILVQLTALLVPQVSLDGTVNEIIHRIISTYVDWAVEHPALHRLAEHDSTGGPGPLQNGIHQIAGVLVEILETAVTMLEVQLDDGEKAAIDPLAYALVGAVFGAVRRWASREEREPSAAQLSDILSRSVWHLLDGHARRLGLDLDPDRPIEELFGLWGLVDDGPEVAQA</sequence>
<evidence type="ECO:0000313" key="5">
    <source>
        <dbReference type="Proteomes" id="UP000198649"/>
    </source>
</evidence>
<dbReference type="InterPro" id="IPR009057">
    <property type="entry name" value="Homeodomain-like_sf"/>
</dbReference>
<organism evidence="4 5">
    <name type="scientific">Nocardioides psychrotolerans</name>
    <dbReference type="NCBI Taxonomy" id="1005945"/>
    <lineage>
        <taxon>Bacteria</taxon>
        <taxon>Bacillati</taxon>
        <taxon>Actinomycetota</taxon>
        <taxon>Actinomycetes</taxon>
        <taxon>Propionibacteriales</taxon>
        <taxon>Nocardioidaceae</taxon>
        <taxon>Nocardioides</taxon>
    </lineage>
</organism>
<dbReference type="AlphaFoldDB" id="A0A1I3KGW5"/>
<evidence type="ECO:0000259" key="3">
    <source>
        <dbReference type="PROSITE" id="PS50977"/>
    </source>
</evidence>
<proteinExistence type="predicted"/>
<dbReference type="OrthoDB" id="4542604at2"/>
<dbReference type="InterPro" id="IPR036271">
    <property type="entry name" value="Tet_transcr_reg_TetR-rel_C_sf"/>
</dbReference>
<dbReference type="SUPFAM" id="SSF48498">
    <property type="entry name" value="Tetracyclin repressor-like, C-terminal domain"/>
    <property type="match status" value="1"/>
</dbReference>
<keyword evidence="1 2" id="KW-0238">DNA-binding</keyword>
<dbReference type="PANTHER" id="PTHR30055">
    <property type="entry name" value="HTH-TYPE TRANSCRIPTIONAL REGULATOR RUTR"/>
    <property type="match status" value="1"/>
</dbReference>
<evidence type="ECO:0000256" key="1">
    <source>
        <dbReference type="ARBA" id="ARBA00023125"/>
    </source>
</evidence>
<dbReference type="Proteomes" id="UP000198649">
    <property type="component" value="Unassembled WGS sequence"/>
</dbReference>
<dbReference type="Pfam" id="PF00440">
    <property type="entry name" value="TetR_N"/>
    <property type="match status" value="1"/>
</dbReference>